<comment type="cofactor">
    <cofactor evidence="1">
        <name>FAD</name>
        <dbReference type="ChEBI" id="CHEBI:57692"/>
    </cofactor>
</comment>
<dbReference type="RefSeq" id="WP_073359597.1">
    <property type="nucleotide sequence ID" value="NZ_FNTL01000004.1"/>
</dbReference>
<dbReference type="OrthoDB" id="8670884at2"/>
<dbReference type="Proteomes" id="UP000183407">
    <property type="component" value="Unassembled WGS sequence"/>
</dbReference>
<keyword evidence="3" id="KW-0274">FAD</keyword>
<dbReference type="Pfam" id="PF01494">
    <property type="entry name" value="FAD_binding_3"/>
    <property type="match status" value="1"/>
</dbReference>
<dbReference type="SUPFAM" id="SSF51905">
    <property type="entry name" value="FAD/NAD(P)-binding domain"/>
    <property type="match status" value="1"/>
</dbReference>
<dbReference type="GO" id="GO:0071949">
    <property type="term" value="F:FAD binding"/>
    <property type="evidence" value="ECO:0007669"/>
    <property type="project" value="InterPro"/>
</dbReference>
<dbReference type="AlphaFoldDB" id="A0A1H5E2E4"/>
<dbReference type="PRINTS" id="PR00420">
    <property type="entry name" value="RNGMNOXGNASE"/>
</dbReference>
<name>A0A1H5E2E4_RHOJO</name>
<dbReference type="InterPro" id="IPR050641">
    <property type="entry name" value="RIFMO-like"/>
</dbReference>
<dbReference type="GO" id="GO:0016709">
    <property type="term" value="F:oxidoreductase activity, acting on paired donors, with incorporation or reduction of molecular oxygen, NAD(P)H as one donor, and incorporation of one atom of oxygen"/>
    <property type="evidence" value="ECO:0007669"/>
    <property type="project" value="UniProtKB-ARBA"/>
</dbReference>
<keyword evidence="2" id="KW-0285">Flavoprotein</keyword>
<gene>
    <name evidence="5" type="ORF">SAMN04490220_5787</name>
</gene>
<evidence type="ECO:0000256" key="3">
    <source>
        <dbReference type="ARBA" id="ARBA00022827"/>
    </source>
</evidence>
<dbReference type="Gene3D" id="3.50.50.60">
    <property type="entry name" value="FAD/NAD(P)-binding domain"/>
    <property type="match status" value="1"/>
</dbReference>
<dbReference type="Gene3D" id="3.30.70.2450">
    <property type="match status" value="1"/>
</dbReference>
<reference evidence="6" key="1">
    <citation type="submission" date="2016-10" db="EMBL/GenBank/DDBJ databases">
        <authorList>
            <person name="Varghese N."/>
        </authorList>
    </citation>
    <scope>NUCLEOTIDE SEQUENCE [LARGE SCALE GENOMIC DNA]</scope>
    <source>
        <strain evidence="6">DSM 44719</strain>
    </source>
</reference>
<dbReference type="InterPro" id="IPR036188">
    <property type="entry name" value="FAD/NAD-bd_sf"/>
</dbReference>
<dbReference type="EMBL" id="FNTL01000004">
    <property type="protein sequence ID" value="SED85288.1"/>
    <property type="molecule type" value="Genomic_DNA"/>
</dbReference>
<proteinExistence type="predicted"/>
<dbReference type="InterPro" id="IPR002938">
    <property type="entry name" value="FAD-bd"/>
</dbReference>
<dbReference type="PANTHER" id="PTHR43004:SF19">
    <property type="entry name" value="BINDING MONOOXYGENASE, PUTATIVE (JCVI)-RELATED"/>
    <property type="match status" value="1"/>
</dbReference>
<dbReference type="PANTHER" id="PTHR43004">
    <property type="entry name" value="TRK SYSTEM POTASSIUM UPTAKE PROTEIN"/>
    <property type="match status" value="1"/>
</dbReference>
<evidence type="ECO:0000256" key="2">
    <source>
        <dbReference type="ARBA" id="ARBA00022630"/>
    </source>
</evidence>
<sequence>MGRRHTRGGTVTVVGNGPVGQTTALLLARWGIPVTLLDGRAERDPIGSKAICQQRDVLEVWDAIGVGRQLADEGVTWGCARTFHRDHELFAQTFVDRGISSFPPFVNISQARTEELLDEQIARSSLIDVRWGHEVTSVDQDESGVTITCRTDSGARVIASDYAVVAVGSRGSALRQQLGVTFDGRSFDDKFLICDIAADIPGWADERRFYFDPEWNPGRQVLIHPCPDSTFRIDWQVPGDYDLAAEERSGALDARIRKIIGDTDYRIVWKSVYRFHSRVADRMRVDRVLLAGDAAHIVSPFGARGLNSGVADAENAAWKLAFVLRGWADESLLETYHTERHAAAVENIAVTTATMDFLVPQSEDQHRHRREVLTAAVTDSQARAQVDSGRLAEPFWYIESSLTTYDPGRPFSGRPDRGCTPAAAPGILVPDTPVTLRGGGGTRLREIARRGILLLVGDDVSVDDIRAAALDAVHTPIRLVRLSEIDSIGVLTAALGAKPGEVWVIRPDAYIAAVTDTVDGLVSALRRLNGSGSPATPVSSASAVRDPDPVFGAAVRAEVSVDRVGGPR</sequence>
<dbReference type="Gene3D" id="3.40.30.120">
    <property type="match status" value="1"/>
</dbReference>
<evidence type="ECO:0000313" key="6">
    <source>
        <dbReference type="Proteomes" id="UP000183407"/>
    </source>
</evidence>
<protein>
    <submittedName>
        <fullName evidence="5">3-(3-hydroxy-phenyl)propionate hydroxylase</fullName>
    </submittedName>
</protein>
<evidence type="ECO:0000256" key="1">
    <source>
        <dbReference type="ARBA" id="ARBA00001974"/>
    </source>
</evidence>
<organism evidence="5 6">
    <name type="scientific">Rhodococcus jostii</name>
    <dbReference type="NCBI Taxonomy" id="132919"/>
    <lineage>
        <taxon>Bacteria</taxon>
        <taxon>Bacillati</taxon>
        <taxon>Actinomycetota</taxon>
        <taxon>Actinomycetes</taxon>
        <taxon>Mycobacteriales</taxon>
        <taxon>Nocardiaceae</taxon>
        <taxon>Rhodococcus</taxon>
    </lineage>
</organism>
<evidence type="ECO:0000313" key="5">
    <source>
        <dbReference type="EMBL" id="SED85288.1"/>
    </source>
</evidence>
<feature type="domain" description="FAD-binding" evidence="4">
    <location>
        <begin position="10"/>
        <end position="346"/>
    </location>
</feature>
<dbReference type="NCBIfam" id="NF006002">
    <property type="entry name" value="PRK08132.1"/>
    <property type="match status" value="1"/>
</dbReference>
<evidence type="ECO:0000259" key="4">
    <source>
        <dbReference type="Pfam" id="PF01494"/>
    </source>
</evidence>
<accession>A0A1H5E2E4</accession>